<dbReference type="GO" id="GO:0004674">
    <property type="term" value="F:protein serine/threonine kinase activity"/>
    <property type="evidence" value="ECO:0007669"/>
    <property type="project" value="UniProtKB-KW"/>
</dbReference>
<dbReference type="PANTHER" id="PTHR24356">
    <property type="entry name" value="SERINE/THREONINE-PROTEIN KINASE"/>
    <property type="match status" value="1"/>
</dbReference>
<organism evidence="10 11">
    <name type="scientific">Hebeloma cylindrosporum</name>
    <dbReference type="NCBI Taxonomy" id="76867"/>
    <lineage>
        <taxon>Eukaryota</taxon>
        <taxon>Fungi</taxon>
        <taxon>Dikarya</taxon>
        <taxon>Basidiomycota</taxon>
        <taxon>Agaricomycotina</taxon>
        <taxon>Agaricomycetes</taxon>
        <taxon>Agaricomycetidae</taxon>
        <taxon>Agaricales</taxon>
        <taxon>Agaricineae</taxon>
        <taxon>Hymenogastraceae</taxon>
        <taxon>Hebeloma</taxon>
    </lineage>
</organism>
<evidence type="ECO:0000256" key="8">
    <source>
        <dbReference type="ARBA" id="ARBA00048679"/>
    </source>
</evidence>
<dbReference type="EC" id="2.7.11.1" evidence="1"/>
<keyword evidence="2" id="KW-0723">Serine/threonine-protein kinase</keyword>
<dbReference type="OrthoDB" id="10252171at2759"/>
<feature type="domain" description="Protein kinase" evidence="9">
    <location>
        <begin position="1"/>
        <end position="78"/>
    </location>
</feature>
<dbReference type="InterPro" id="IPR011009">
    <property type="entry name" value="Kinase-like_dom_sf"/>
</dbReference>
<gene>
    <name evidence="10" type="ORF">M413DRAFT_39213</name>
</gene>
<dbReference type="HOGENOM" id="CLU_000288_7_30_1"/>
<evidence type="ECO:0000313" key="11">
    <source>
        <dbReference type="Proteomes" id="UP000053424"/>
    </source>
</evidence>
<feature type="non-terminal residue" evidence="10">
    <location>
        <position position="1"/>
    </location>
</feature>
<evidence type="ECO:0000256" key="4">
    <source>
        <dbReference type="ARBA" id="ARBA00022741"/>
    </source>
</evidence>
<dbReference type="PROSITE" id="PS50011">
    <property type="entry name" value="PROTEIN_KINASE_DOM"/>
    <property type="match status" value="1"/>
</dbReference>
<evidence type="ECO:0000256" key="1">
    <source>
        <dbReference type="ARBA" id="ARBA00012513"/>
    </source>
</evidence>
<feature type="non-terminal residue" evidence="10">
    <location>
        <position position="78"/>
    </location>
</feature>
<dbReference type="GO" id="GO:0035556">
    <property type="term" value="P:intracellular signal transduction"/>
    <property type="evidence" value="ECO:0007669"/>
    <property type="project" value="TreeGrafter"/>
</dbReference>
<reference evidence="11" key="2">
    <citation type="submission" date="2015-01" db="EMBL/GenBank/DDBJ databases">
        <title>Evolutionary Origins and Diversification of the Mycorrhizal Mutualists.</title>
        <authorList>
            <consortium name="DOE Joint Genome Institute"/>
            <consortium name="Mycorrhizal Genomics Consortium"/>
            <person name="Kohler A."/>
            <person name="Kuo A."/>
            <person name="Nagy L.G."/>
            <person name="Floudas D."/>
            <person name="Copeland A."/>
            <person name="Barry K.W."/>
            <person name="Cichocki N."/>
            <person name="Veneault-Fourrey C."/>
            <person name="LaButti K."/>
            <person name="Lindquist E.A."/>
            <person name="Lipzen A."/>
            <person name="Lundell T."/>
            <person name="Morin E."/>
            <person name="Murat C."/>
            <person name="Riley R."/>
            <person name="Ohm R."/>
            <person name="Sun H."/>
            <person name="Tunlid A."/>
            <person name="Henrissat B."/>
            <person name="Grigoriev I.V."/>
            <person name="Hibbett D.S."/>
            <person name="Martin F."/>
        </authorList>
    </citation>
    <scope>NUCLEOTIDE SEQUENCE [LARGE SCALE GENOMIC DNA]</scope>
    <source>
        <strain evidence="11">h7</strain>
    </source>
</reference>
<evidence type="ECO:0000313" key="10">
    <source>
        <dbReference type="EMBL" id="KIM41546.1"/>
    </source>
</evidence>
<dbReference type="InterPro" id="IPR000719">
    <property type="entry name" value="Prot_kinase_dom"/>
</dbReference>
<comment type="catalytic activity">
    <reaction evidence="8">
        <text>L-seryl-[protein] + ATP = O-phospho-L-seryl-[protein] + ADP + H(+)</text>
        <dbReference type="Rhea" id="RHEA:17989"/>
        <dbReference type="Rhea" id="RHEA-COMP:9863"/>
        <dbReference type="Rhea" id="RHEA-COMP:11604"/>
        <dbReference type="ChEBI" id="CHEBI:15378"/>
        <dbReference type="ChEBI" id="CHEBI:29999"/>
        <dbReference type="ChEBI" id="CHEBI:30616"/>
        <dbReference type="ChEBI" id="CHEBI:83421"/>
        <dbReference type="ChEBI" id="CHEBI:456216"/>
        <dbReference type="EC" id="2.7.11.1"/>
    </reaction>
</comment>
<dbReference type="AlphaFoldDB" id="A0A0C3CD55"/>
<dbReference type="SUPFAM" id="SSF56112">
    <property type="entry name" value="Protein kinase-like (PK-like)"/>
    <property type="match status" value="1"/>
</dbReference>
<evidence type="ECO:0000256" key="2">
    <source>
        <dbReference type="ARBA" id="ARBA00022527"/>
    </source>
</evidence>
<dbReference type="STRING" id="686832.A0A0C3CD55"/>
<protein>
    <recommendedName>
        <fullName evidence="1">non-specific serine/threonine protein kinase</fullName>
        <ecNumber evidence="1">2.7.11.1</ecNumber>
    </recommendedName>
</protein>
<keyword evidence="4" id="KW-0547">Nucleotide-binding</keyword>
<keyword evidence="3" id="KW-0808">Transferase</keyword>
<name>A0A0C3CD55_HEBCY</name>
<dbReference type="PANTHER" id="PTHR24356:SF1">
    <property type="entry name" value="SERINE_THREONINE-PROTEIN KINASE GREATWALL"/>
    <property type="match status" value="1"/>
</dbReference>
<dbReference type="Pfam" id="PF00069">
    <property type="entry name" value="Pkinase"/>
    <property type="match status" value="1"/>
</dbReference>
<proteinExistence type="predicted"/>
<dbReference type="Gene3D" id="1.10.510.10">
    <property type="entry name" value="Transferase(Phosphotransferase) domain 1"/>
    <property type="match status" value="1"/>
</dbReference>
<accession>A0A0C3CD55</accession>
<keyword evidence="6" id="KW-0067">ATP-binding</keyword>
<reference evidence="10 11" key="1">
    <citation type="submission" date="2014-04" db="EMBL/GenBank/DDBJ databases">
        <authorList>
            <consortium name="DOE Joint Genome Institute"/>
            <person name="Kuo A."/>
            <person name="Gay G."/>
            <person name="Dore J."/>
            <person name="Kohler A."/>
            <person name="Nagy L.G."/>
            <person name="Floudas D."/>
            <person name="Copeland A."/>
            <person name="Barry K.W."/>
            <person name="Cichocki N."/>
            <person name="Veneault-Fourrey C."/>
            <person name="LaButti K."/>
            <person name="Lindquist E.A."/>
            <person name="Lipzen A."/>
            <person name="Lundell T."/>
            <person name="Morin E."/>
            <person name="Murat C."/>
            <person name="Sun H."/>
            <person name="Tunlid A."/>
            <person name="Henrissat B."/>
            <person name="Grigoriev I.V."/>
            <person name="Hibbett D.S."/>
            <person name="Martin F."/>
            <person name="Nordberg H.P."/>
            <person name="Cantor M.N."/>
            <person name="Hua S.X."/>
        </authorList>
    </citation>
    <scope>NUCLEOTIDE SEQUENCE [LARGE SCALE GENOMIC DNA]</scope>
    <source>
        <strain evidence="11">h7</strain>
    </source>
</reference>
<dbReference type="InterPro" id="IPR050236">
    <property type="entry name" value="Ser_Thr_kinase_AGC"/>
</dbReference>
<keyword evidence="5" id="KW-0418">Kinase</keyword>
<sequence length="78" mass="8843">HRDLKPENIFIDYRGNIKIGDFGTSFVTRAFMALQNDVEYDDAVAGTAEYVSPEMQLEGGMHGIEVDYWALGCVFFEM</sequence>
<dbReference type="EMBL" id="KN831780">
    <property type="protein sequence ID" value="KIM41546.1"/>
    <property type="molecule type" value="Genomic_DNA"/>
</dbReference>
<evidence type="ECO:0000256" key="5">
    <source>
        <dbReference type="ARBA" id="ARBA00022777"/>
    </source>
</evidence>
<keyword evidence="11" id="KW-1185">Reference proteome</keyword>
<evidence type="ECO:0000256" key="7">
    <source>
        <dbReference type="ARBA" id="ARBA00047899"/>
    </source>
</evidence>
<dbReference type="Proteomes" id="UP000053424">
    <property type="component" value="Unassembled WGS sequence"/>
</dbReference>
<evidence type="ECO:0000256" key="3">
    <source>
        <dbReference type="ARBA" id="ARBA00022679"/>
    </source>
</evidence>
<evidence type="ECO:0000259" key="9">
    <source>
        <dbReference type="PROSITE" id="PS50011"/>
    </source>
</evidence>
<evidence type="ECO:0000256" key="6">
    <source>
        <dbReference type="ARBA" id="ARBA00022840"/>
    </source>
</evidence>
<comment type="catalytic activity">
    <reaction evidence="7">
        <text>L-threonyl-[protein] + ATP = O-phospho-L-threonyl-[protein] + ADP + H(+)</text>
        <dbReference type="Rhea" id="RHEA:46608"/>
        <dbReference type="Rhea" id="RHEA-COMP:11060"/>
        <dbReference type="Rhea" id="RHEA-COMP:11605"/>
        <dbReference type="ChEBI" id="CHEBI:15378"/>
        <dbReference type="ChEBI" id="CHEBI:30013"/>
        <dbReference type="ChEBI" id="CHEBI:30616"/>
        <dbReference type="ChEBI" id="CHEBI:61977"/>
        <dbReference type="ChEBI" id="CHEBI:456216"/>
        <dbReference type="EC" id="2.7.11.1"/>
    </reaction>
</comment>
<dbReference type="GO" id="GO:0005524">
    <property type="term" value="F:ATP binding"/>
    <property type="evidence" value="ECO:0007669"/>
    <property type="project" value="UniProtKB-KW"/>
</dbReference>